<dbReference type="PANTHER" id="PTHR30466:SF1">
    <property type="entry name" value="FMN REDUCTASE (NADH) RUTF"/>
    <property type="match status" value="1"/>
</dbReference>
<dbReference type="SMART" id="SM00903">
    <property type="entry name" value="Flavin_Reduct"/>
    <property type="match status" value="1"/>
</dbReference>
<dbReference type="InterPro" id="IPR012349">
    <property type="entry name" value="Split_barrel_FMN-bd"/>
</dbReference>
<evidence type="ECO:0000313" key="3">
    <source>
        <dbReference type="EMBL" id="MCG2621403.1"/>
    </source>
</evidence>
<keyword evidence="4" id="KW-1185">Reference proteome</keyword>
<dbReference type="SUPFAM" id="SSF50475">
    <property type="entry name" value="FMN-binding split barrel"/>
    <property type="match status" value="1"/>
</dbReference>
<dbReference type="InterPro" id="IPR050268">
    <property type="entry name" value="NADH-dep_flavin_reductase"/>
</dbReference>
<sequence>MTEVLSAPVIQNRAGASFLSGDRNAGSEAPAFDPRQLRNTLGNFATGVTVLTYESAGSNYGMTVNSFTSVSLEPPLVLVSLMRSSQALSYLMERPFAINVMGDDQLGTALQFAGKPQDDLTIDWVLDESAPRISGSLAHFQCTPWAAYDGGDHVLLLARVESFGQQDDGRPLLFHRGQWGELASSGR</sequence>
<keyword evidence="1" id="KW-0560">Oxidoreductase</keyword>
<proteinExistence type="predicted"/>
<comment type="caution">
    <text evidence="3">The sequence shown here is derived from an EMBL/GenBank/DDBJ whole genome shotgun (WGS) entry which is preliminary data.</text>
</comment>
<dbReference type="Gene3D" id="2.30.110.10">
    <property type="entry name" value="Electron Transport, Fmn-binding Protein, Chain A"/>
    <property type="match status" value="1"/>
</dbReference>
<evidence type="ECO:0000256" key="1">
    <source>
        <dbReference type="ARBA" id="ARBA00023002"/>
    </source>
</evidence>
<evidence type="ECO:0000259" key="2">
    <source>
        <dbReference type="SMART" id="SM00903"/>
    </source>
</evidence>
<dbReference type="EMBL" id="JAKLTQ010000002">
    <property type="protein sequence ID" value="MCG2621403.1"/>
    <property type="molecule type" value="Genomic_DNA"/>
</dbReference>
<evidence type="ECO:0000313" key="4">
    <source>
        <dbReference type="Proteomes" id="UP001165368"/>
    </source>
</evidence>
<dbReference type="Pfam" id="PF01613">
    <property type="entry name" value="Flavin_Reduct"/>
    <property type="match status" value="1"/>
</dbReference>
<dbReference type="RefSeq" id="WP_237818572.1">
    <property type="nucleotide sequence ID" value="NZ_JAKLTQ010000002.1"/>
</dbReference>
<protein>
    <submittedName>
        <fullName evidence="3">Flavin reductase family protein</fullName>
    </submittedName>
</protein>
<dbReference type="InterPro" id="IPR002563">
    <property type="entry name" value="Flavin_Rdtase-like_dom"/>
</dbReference>
<reference evidence="3" key="1">
    <citation type="submission" date="2022-01" db="EMBL/GenBank/DDBJ databases">
        <authorList>
            <person name="Jo J.-H."/>
            <person name="Im W.-T."/>
        </authorList>
    </citation>
    <scope>NUCLEOTIDE SEQUENCE</scope>
    <source>
        <strain evidence="3">I2-34</strain>
    </source>
</reference>
<name>A0ABS9L462_9MICC</name>
<dbReference type="PANTHER" id="PTHR30466">
    <property type="entry name" value="FLAVIN REDUCTASE"/>
    <property type="match status" value="1"/>
</dbReference>
<gene>
    <name evidence="3" type="ORF">LVY72_05670</name>
</gene>
<organism evidence="3 4">
    <name type="scientific">Arthrobacter hankyongi</name>
    <dbReference type="NCBI Taxonomy" id="2904801"/>
    <lineage>
        <taxon>Bacteria</taxon>
        <taxon>Bacillati</taxon>
        <taxon>Actinomycetota</taxon>
        <taxon>Actinomycetes</taxon>
        <taxon>Micrococcales</taxon>
        <taxon>Micrococcaceae</taxon>
        <taxon>Arthrobacter</taxon>
    </lineage>
</organism>
<feature type="domain" description="Flavin reductase like" evidence="2">
    <location>
        <begin position="41"/>
        <end position="181"/>
    </location>
</feature>
<dbReference type="Proteomes" id="UP001165368">
    <property type="component" value="Unassembled WGS sequence"/>
</dbReference>
<accession>A0ABS9L462</accession>